<proteinExistence type="predicted"/>
<feature type="domain" description="Transposase-like Mu C-terminal" evidence="1">
    <location>
        <begin position="41"/>
        <end position="97"/>
    </location>
</feature>
<dbReference type="EMBL" id="JABACJ020000029">
    <property type="protein sequence ID" value="MBU3878252.1"/>
    <property type="molecule type" value="Genomic_DNA"/>
</dbReference>
<comment type="caution">
    <text evidence="2">The sequence shown here is derived from an EMBL/GenBank/DDBJ whole genome shotgun (WGS) entry which is preliminary data.</text>
</comment>
<organism evidence="2 3">
    <name type="scientific">Faecalicatena faecalis</name>
    <dbReference type="NCBI Taxonomy" id="2726362"/>
    <lineage>
        <taxon>Bacteria</taxon>
        <taxon>Bacillati</taxon>
        <taxon>Bacillota</taxon>
        <taxon>Clostridia</taxon>
        <taxon>Lachnospirales</taxon>
        <taxon>Lachnospiraceae</taxon>
        <taxon>Faecalicatena</taxon>
    </lineage>
</organism>
<keyword evidence="3" id="KW-1185">Reference proteome</keyword>
<dbReference type="InterPro" id="IPR015378">
    <property type="entry name" value="Transposase-like_Mu_C"/>
</dbReference>
<sequence length="128" mass="14538">MGTDLGNGPRVNEQACIDVCSSLRYGYALSWEGSMYSLRGLMPRTTGRFTKFGLKVNCLRYKNENYAERYLKGGIVTIAYNPDDVNAVWLLENGKYIRFELIEGRFHGKCLTEVPAIQDGQKQEVKDD</sequence>
<reference evidence="2 3" key="1">
    <citation type="submission" date="2021-06" db="EMBL/GenBank/DDBJ databases">
        <title>Faecalicatena sp. nov. isolated from porcine feces.</title>
        <authorList>
            <person name="Oh B.S."/>
            <person name="Lee J.H."/>
        </authorList>
    </citation>
    <scope>NUCLEOTIDE SEQUENCE [LARGE SCALE GENOMIC DNA]</scope>
    <source>
        <strain evidence="2 3">AGMB00832</strain>
    </source>
</reference>
<evidence type="ECO:0000313" key="3">
    <source>
        <dbReference type="Proteomes" id="UP000723714"/>
    </source>
</evidence>
<gene>
    <name evidence="2" type="ORF">HGO97_020835</name>
</gene>
<dbReference type="Pfam" id="PF09299">
    <property type="entry name" value="Mu-transpos_C"/>
    <property type="match status" value="1"/>
</dbReference>
<evidence type="ECO:0000259" key="1">
    <source>
        <dbReference type="Pfam" id="PF09299"/>
    </source>
</evidence>
<dbReference type="Proteomes" id="UP000723714">
    <property type="component" value="Unassembled WGS sequence"/>
</dbReference>
<accession>A0ABS6D9G2</accession>
<name>A0ABS6D9G2_9FIRM</name>
<evidence type="ECO:0000313" key="2">
    <source>
        <dbReference type="EMBL" id="MBU3878252.1"/>
    </source>
</evidence>
<protein>
    <submittedName>
        <fullName evidence="2">Mu transposase C-terminal domain-containing protein</fullName>
    </submittedName>
</protein>